<dbReference type="Proteomes" id="UP000594262">
    <property type="component" value="Unplaced"/>
</dbReference>
<dbReference type="GO" id="GO:0044877">
    <property type="term" value="F:protein-containing complex binding"/>
    <property type="evidence" value="ECO:0007669"/>
    <property type="project" value="TreeGrafter"/>
</dbReference>
<evidence type="ECO:0000256" key="2">
    <source>
        <dbReference type="ARBA" id="ARBA00040720"/>
    </source>
</evidence>
<sequence length="380" mass="42560">MISLVSIRRGAGALKNRLPLLAEIQIDQKRNTSSYDHFMKYGAGGRLSFNGNVATVFGATGFLGRYVVNRLAKTGTQIIVPFRGVDEDIRHLRVMGDLGQIVFLEYDIRDEEAVARAMSHSNVVINLIGKNHSTRNFSLEDVNVKAVETIAGAATKQGVDRLVHVSALGAEGRSPSKVFQLKAQGERVLTDLFPQATIVRPAECYGHEDDYFNRYAYLRKLPLGVPLVDGGWKTTKRPVYIGDVAQGVVNASLDADSKGRTFELYGPEEYYLHDMVEFIFKSIRKPFRSFPVPAIAYSVAGFLGEQSIFSPRLTRDQAIRQFLTDEVADDSYTFEDLNVTPANMSSTALTVLRRHRDYYHHDEIMDEEKDYCPPVSTYIS</sequence>
<dbReference type="AlphaFoldDB" id="A0A7M5UHY3"/>
<dbReference type="GeneID" id="136807194"/>
<evidence type="ECO:0000256" key="4">
    <source>
        <dbReference type="ARBA" id="ARBA00043145"/>
    </source>
</evidence>
<dbReference type="GO" id="GO:0005739">
    <property type="term" value="C:mitochondrion"/>
    <property type="evidence" value="ECO:0007669"/>
    <property type="project" value="TreeGrafter"/>
</dbReference>
<dbReference type="PANTHER" id="PTHR12126:SF11">
    <property type="entry name" value="NADH DEHYDROGENASE [UBIQUINONE] 1 ALPHA SUBCOMPLEX SUBUNIT 9, MITOCHONDRIAL"/>
    <property type="match status" value="1"/>
</dbReference>
<dbReference type="Gene3D" id="3.40.50.720">
    <property type="entry name" value="NAD(P)-binding Rossmann-like Domain"/>
    <property type="match status" value="1"/>
</dbReference>
<proteinExistence type="inferred from homology"/>
<evidence type="ECO:0000259" key="6">
    <source>
        <dbReference type="Pfam" id="PF13460"/>
    </source>
</evidence>
<evidence type="ECO:0000313" key="7">
    <source>
        <dbReference type="EnsemblMetazoa" id="CLYHEMP001313.1"/>
    </source>
</evidence>
<dbReference type="CDD" id="cd05271">
    <property type="entry name" value="NDUFA9_like_SDR_a"/>
    <property type="match status" value="1"/>
</dbReference>
<accession>A0A7M5UHY3</accession>
<dbReference type="EnsemblMetazoa" id="CLYHEMT001313.1">
    <property type="protein sequence ID" value="CLYHEMP001313.1"/>
    <property type="gene ID" value="CLYHEMG001313"/>
</dbReference>
<dbReference type="Pfam" id="PF13460">
    <property type="entry name" value="NAD_binding_10"/>
    <property type="match status" value="1"/>
</dbReference>
<name>A0A7M5UHY3_9CNID</name>
<dbReference type="OrthoDB" id="275457at2759"/>
<evidence type="ECO:0000256" key="3">
    <source>
        <dbReference type="ARBA" id="ARBA00042000"/>
    </source>
</evidence>
<organism evidence="7 8">
    <name type="scientific">Clytia hemisphaerica</name>
    <dbReference type="NCBI Taxonomy" id="252671"/>
    <lineage>
        <taxon>Eukaryota</taxon>
        <taxon>Metazoa</taxon>
        <taxon>Cnidaria</taxon>
        <taxon>Hydrozoa</taxon>
        <taxon>Hydroidolina</taxon>
        <taxon>Leptothecata</taxon>
        <taxon>Obeliida</taxon>
        <taxon>Clytiidae</taxon>
        <taxon>Clytia</taxon>
    </lineage>
</organism>
<comment type="subunit">
    <text evidence="5">Complex I is composed of 45 different subunits. This a component of the hydrophobic protein fraction. Interacts with BLOC1S1. Interacts with SLC2A4. Interacts with CLOCK. Interacts with RAB5IF.</text>
</comment>
<comment type="similarity">
    <text evidence="1">Belongs to the complex I NDUFA9 subunit family.</text>
</comment>
<evidence type="ECO:0000256" key="5">
    <source>
        <dbReference type="ARBA" id="ARBA00046455"/>
    </source>
</evidence>
<dbReference type="InterPro" id="IPR016040">
    <property type="entry name" value="NAD(P)-bd_dom"/>
</dbReference>
<feature type="domain" description="NAD(P)-binding" evidence="6">
    <location>
        <begin position="58"/>
        <end position="201"/>
    </location>
</feature>
<evidence type="ECO:0000313" key="8">
    <source>
        <dbReference type="Proteomes" id="UP000594262"/>
    </source>
</evidence>
<protein>
    <recommendedName>
        <fullName evidence="2">NADH dehydrogenase [ubiquinone] 1 alpha subcomplex subunit 9, mitochondrial</fullName>
    </recommendedName>
    <alternativeName>
        <fullName evidence="4">Complex I-39kD</fullName>
    </alternativeName>
    <alternativeName>
        <fullName evidence="3">NADH-ubiquinone oxidoreductase 39 kDa subunit</fullName>
    </alternativeName>
</protein>
<dbReference type="InterPro" id="IPR051207">
    <property type="entry name" value="ComplexI_NDUFA9_subunit"/>
</dbReference>
<dbReference type="InterPro" id="IPR036291">
    <property type="entry name" value="NAD(P)-bd_dom_sf"/>
</dbReference>
<evidence type="ECO:0000256" key="1">
    <source>
        <dbReference type="ARBA" id="ARBA00038501"/>
    </source>
</evidence>
<reference evidence="7" key="1">
    <citation type="submission" date="2021-01" db="UniProtKB">
        <authorList>
            <consortium name="EnsemblMetazoa"/>
        </authorList>
    </citation>
    <scope>IDENTIFICATION</scope>
</reference>
<keyword evidence="8" id="KW-1185">Reference proteome</keyword>
<dbReference type="RefSeq" id="XP_066919879.1">
    <property type="nucleotide sequence ID" value="XM_067063778.1"/>
</dbReference>
<dbReference type="PANTHER" id="PTHR12126">
    <property type="entry name" value="NADH-UBIQUINONE OXIDOREDUCTASE 39 KDA SUBUNIT-RELATED"/>
    <property type="match status" value="1"/>
</dbReference>
<dbReference type="SUPFAM" id="SSF51735">
    <property type="entry name" value="NAD(P)-binding Rossmann-fold domains"/>
    <property type="match status" value="1"/>
</dbReference>